<dbReference type="AlphaFoldDB" id="A0AAV4NM74"/>
<protein>
    <submittedName>
        <fullName evidence="2">Uncharacterized protein</fullName>
    </submittedName>
</protein>
<accession>A0AAV4NM74</accession>
<organism evidence="2 3">
    <name type="scientific">Caerostris extrusa</name>
    <name type="common">Bark spider</name>
    <name type="synonym">Caerostris bankana</name>
    <dbReference type="NCBI Taxonomy" id="172846"/>
    <lineage>
        <taxon>Eukaryota</taxon>
        <taxon>Metazoa</taxon>
        <taxon>Ecdysozoa</taxon>
        <taxon>Arthropoda</taxon>
        <taxon>Chelicerata</taxon>
        <taxon>Arachnida</taxon>
        <taxon>Araneae</taxon>
        <taxon>Araneomorphae</taxon>
        <taxon>Entelegynae</taxon>
        <taxon>Araneoidea</taxon>
        <taxon>Araneidae</taxon>
        <taxon>Caerostris</taxon>
    </lineage>
</organism>
<feature type="compositionally biased region" description="Polar residues" evidence="1">
    <location>
        <begin position="71"/>
        <end position="84"/>
    </location>
</feature>
<proteinExistence type="predicted"/>
<dbReference type="Proteomes" id="UP001054945">
    <property type="component" value="Unassembled WGS sequence"/>
</dbReference>
<feature type="region of interest" description="Disordered" evidence="1">
    <location>
        <begin position="43"/>
        <end position="86"/>
    </location>
</feature>
<reference evidence="2 3" key="1">
    <citation type="submission" date="2021-06" db="EMBL/GenBank/DDBJ databases">
        <title>Caerostris extrusa draft genome.</title>
        <authorList>
            <person name="Kono N."/>
            <person name="Arakawa K."/>
        </authorList>
    </citation>
    <scope>NUCLEOTIDE SEQUENCE [LARGE SCALE GENOMIC DNA]</scope>
</reference>
<gene>
    <name evidence="2" type="ORF">CEXT_516071</name>
</gene>
<name>A0AAV4NM74_CAEEX</name>
<dbReference type="EMBL" id="BPLR01003455">
    <property type="protein sequence ID" value="GIX84836.1"/>
    <property type="molecule type" value="Genomic_DNA"/>
</dbReference>
<evidence type="ECO:0000313" key="3">
    <source>
        <dbReference type="Proteomes" id="UP001054945"/>
    </source>
</evidence>
<evidence type="ECO:0000256" key="1">
    <source>
        <dbReference type="SAM" id="MobiDB-lite"/>
    </source>
</evidence>
<sequence length="96" mass="10135">MEGAQLVECAKFPQPNPKRALSKSYTNQRELGAKKTIAVQGLLSNPASSRPGHKSDGGGTRRPMKFDVGPVSQTASWGPSNNSGVVPRATFALNQA</sequence>
<evidence type="ECO:0000313" key="2">
    <source>
        <dbReference type="EMBL" id="GIX84836.1"/>
    </source>
</evidence>
<keyword evidence="3" id="KW-1185">Reference proteome</keyword>
<comment type="caution">
    <text evidence="2">The sequence shown here is derived from an EMBL/GenBank/DDBJ whole genome shotgun (WGS) entry which is preliminary data.</text>
</comment>